<dbReference type="GeneID" id="77728509"/>
<dbReference type="SUPFAM" id="SSF81383">
    <property type="entry name" value="F-box domain"/>
    <property type="match status" value="1"/>
</dbReference>
<feature type="repeat" description="RCC1" evidence="1">
    <location>
        <begin position="482"/>
        <end position="538"/>
    </location>
</feature>
<feature type="compositionally biased region" description="Polar residues" evidence="2">
    <location>
        <begin position="582"/>
        <end position="602"/>
    </location>
</feature>
<dbReference type="SUPFAM" id="SSF50985">
    <property type="entry name" value="RCC1/BLIP-II"/>
    <property type="match status" value="1"/>
</dbReference>
<dbReference type="PANTHER" id="PTHR45982">
    <property type="entry name" value="REGULATOR OF CHROMOSOME CONDENSATION"/>
    <property type="match status" value="1"/>
</dbReference>
<dbReference type="Proteomes" id="UP001164286">
    <property type="component" value="Unassembled WGS sequence"/>
</dbReference>
<comment type="caution">
    <text evidence="4">The sequence shown here is derived from an EMBL/GenBank/DDBJ whole genome shotgun (WGS) entry which is preliminary data.</text>
</comment>
<dbReference type="GO" id="GO:0005085">
    <property type="term" value="F:guanyl-nucleotide exchange factor activity"/>
    <property type="evidence" value="ECO:0007669"/>
    <property type="project" value="TreeGrafter"/>
</dbReference>
<dbReference type="PROSITE" id="PS50012">
    <property type="entry name" value="RCC1_3"/>
    <property type="match status" value="1"/>
</dbReference>
<dbReference type="PROSITE" id="PS50181">
    <property type="entry name" value="FBOX"/>
    <property type="match status" value="1"/>
</dbReference>
<dbReference type="GO" id="GO:0005737">
    <property type="term" value="C:cytoplasm"/>
    <property type="evidence" value="ECO:0007669"/>
    <property type="project" value="TreeGrafter"/>
</dbReference>
<evidence type="ECO:0000313" key="5">
    <source>
        <dbReference type="Proteomes" id="UP001164286"/>
    </source>
</evidence>
<proteinExistence type="predicted"/>
<dbReference type="InterPro" id="IPR051553">
    <property type="entry name" value="Ran_GTPase-activating"/>
</dbReference>
<gene>
    <name evidence="4" type="ORF">MKK02DRAFT_35930</name>
</gene>
<dbReference type="EMBL" id="JAKWFO010000003">
    <property type="protein sequence ID" value="KAI9637852.1"/>
    <property type="molecule type" value="Genomic_DNA"/>
</dbReference>
<dbReference type="RefSeq" id="XP_052947629.1">
    <property type="nucleotide sequence ID" value="XM_053089304.1"/>
</dbReference>
<dbReference type="PRINTS" id="PR00633">
    <property type="entry name" value="RCCNDNSATION"/>
</dbReference>
<dbReference type="PANTHER" id="PTHR45982:SF3">
    <property type="entry name" value="F-BOX PROTEIN POF9"/>
    <property type="match status" value="1"/>
</dbReference>
<accession>A0AA38HD39</accession>
<dbReference type="InterPro" id="IPR036047">
    <property type="entry name" value="F-box-like_dom_sf"/>
</dbReference>
<sequence length="680" mass="73979">MSQPTPRATFADIPPEILLERLLPVLSVRDLLSLSQTDQRLHSICNDESHWLHRTRQTFSFNPHTLAPSTPGSGWSKRLYVGLSQPEPFVWGSTENDRLGLPAQVRPGGGRTMSYAARVLRPHSLAGQFGGSGRRWIERLTLDLQGRGVEDKRDLAIVEMQAGGWSFAARDVEGKVWVWGQLDGDLPAFRIASWADKYERVPEPTPIPLPCRAEAISVGRCHMLILDEDNLIWEMKAWGLAYHHTAPALTSPSNSGSTRRPHHILQLSTGWSHSACLTSSGGIFVWFPFTQGYDANLTPKAQMNGPLGVRADGNASRAVMWGAVGDIVHELEALPERPTYEDEDAEMKAKQDEWADWDSRSDKAKEDGERVVKIASGQGFVVALKGNGEVWYRQVEENVHFNWEYLPHFSSPQITHISAQFTSLTSYSTLPPSRVHHARLPNYSLTGASAQFRPDPLPSLQGQGVIQVAIGDYHYAALTSRGEMWTWGQGAAGQLGLGQKGSRGGDKVDEPQMVGEGEKAFVFSIAAAGHHTGALVLGRKKRSDEEEEAVQVKVTSESTGDGITRGEHDGPTANMPGAFPTTRPQSLNRPSGPSGNSSTPAPTSRPGEQLALGLSHFRIGFAGRNALPLPLEPQAGDGELEVPLAEGSGGGDRGSRRNWVRTNRGGTGGTAEPARQGDEI</sequence>
<protein>
    <submittedName>
        <fullName evidence="4">Regulator of chromosome condensation 1/beta-lactamase-inhibitor protein II</fullName>
    </submittedName>
</protein>
<dbReference type="Gene3D" id="2.130.10.30">
    <property type="entry name" value="Regulator of chromosome condensation 1/beta-lactamase-inhibitor protein II"/>
    <property type="match status" value="2"/>
</dbReference>
<dbReference type="InterPro" id="IPR001810">
    <property type="entry name" value="F-box_dom"/>
</dbReference>
<feature type="domain" description="F-box" evidence="3">
    <location>
        <begin position="8"/>
        <end position="54"/>
    </location>
</feature>
<name>A0AA38HD39_9TREE</name>
<organism evidence="4 5">
    <name type="scientific">Dioszegia hungarica</name>
    <dbReference type="NCBI Taxonomy" id="4972"/>
    <lineage>
        <taxon>Eukaryota</taxon>
        <taxon>Fungi</taxon>
        <taxon>Dikarya</taxon>
        <taxon>Basidiomycota</taxon>
        <taxon>Agaricomycotina</taxon>
        <taxon>Tremellomycetes</taxon>
        <taxon>Tremellales</taxon>
        <taxon>Bulleribasidiaceae</taxon>
        <taxon>Dioszegia</taxon>
    </lineage>
</organism>
<dbReference type="AlphaFoldDB" id="A0AA38HD39"/>
<evidence type="ECO:0000259" key="3">
    <source>
        <dbReference type="PROSITE" id="PS50181"/>
    </source>
</evidence>
<dbReference type="InterPro" id="IPR009091">
    <property type="entry name" value="RCC1/BLIP-II"/>
</dbReference>
<reference evidence="4" key="1">
    <citation type="journal article" date="2022" name="G3 (Bethesda)">
        <title>High quality genome of the basidiomycete yeast Dioszegia hungarica PDD-24b-2 isolated from cloud water.</title>
        <authorList>
            <person name="Jarrige D."/>
            <person name="Haridas S."/>
            <person name="Bleykasten-Grosshans C."/>
            <person name="Joly M."/>
            <person name="Nadalig T."/>
            <person name="Sancelme M."/>
            <person name="Vuilleumier S."/>
            <person name="Grigoriev I.V."/>
            <person name="Amato P."/>
            <person name="Bringel F."/>
        </authorList>
    </citation>
    <scope>NUCLEOTIDE SEQUENCE</scope>
    <source>
        <strain evidence="4">PDD-24b-2</strain>
    </source>
</reference>
<evidence type="ECO:0000256" key="2">
    <source>
        <dbReference type="SAM" id="MobiDB-lite"/>
    </source>
</evidence>
<dbReference type="InterPro" id="IPR000408">
    <property type="entry name" value="Reg_chr_condens"/>
</dbReference>
<feature type="region of interest" description="Disordered" evidence="2">
    <location>
        <begin position="630"/>
        <end position="680"/>
    </location>
</feature>
<evidence type="ECO:0000313" key="4">
    <source>
        <dbReference type="EMBL" id="KAI9637852.1"/>
    </source>
</evidence>
<keyword evidence="5" id="KW-1185">Reference proteome</keyword>
<dbReference type="Pfam" id="PF13540">
    <property type="entry name" value="RCC1_2"/>
    <property type="match status" value="1"/>
</dbReference>
<feature type="region of interest" description="Disordered" evidence="2">
    <location>
        <begin position="538"/>
        <end position="608"/>
    </location>
</feature>
<evidence type="ECO:0000256" key="1">
    <source>
        <dbReference type="PROSITE-ProRule" id="PRU00235"/>
    </source>
</evidence>